<accession>A3ZR20</accession>
<comment type="caution">
    <text evidence="1">The sequence shown here is derived from an EMBL/GenBank/DDBJ whole genome shotgun (WGS) entry which is preliminary data.</text>
</comment>
<gene>
    <name evidence="1" type="ORF">DSM3645_21117</name>
</gene>
<dbReference type="EMBL" id="AANZ01000006">
    <property type="protein sequence ID" value="EAQ81113.1"/>
    <property type="molecule type" value="Genomic_DNA"/>
</dbReference>
<dbReference type="Proteomes" id="UP000004358">
    <property type="component" value="Unassembled WGS sequence"/>
</dbReference>
<evidence type="ECO:0000313" key="2">
    <source>
        <dbReference type="Proteomes" id="UP000004358"/>
    </source>
</evidence>
<dbReference type="STRING" id="314230.DSM3645_21117"/>
<reference evidence="1 2" key="1">
    <citation type="submission" date="2006-02" db="EMBL/GenBank/DDBJ databases">
        <authorList>
            <person name="Amann R."/>
            <person name="Ferriera S."/>
            <person name="Johnson J."/>
            <person name="Kravitz S."/>
            <person name="Halpern A."/>
            <person name="Remington K."/>
            <person name="Beeson K."/>
            <person name="Tran B."/>
            <person name="Rogers Y.-H."/>
            <person name="Friedman R."/>
            <person name="Venter J.C."/>
        </authorList>
    </citation>
    <scope>NUCLEOTIDE SEQUENCE [LARGE SCALE GENOMIC DNA]</scope>
    <source>
        <strain evidence="1 2">DSM 3645</strain>
    </source>
</reference>
<protein>
    <submittedName>
        <fullName evidence="1">Uncharacterized protein</fullName>
    </submittedName>
</protein>
<sequence>MIESGHDKRGEVRENASLGVGARSAGERVDQDVDCGLAVGLFPWWIAGVQVQ</sequence>
<proteinExistence type="predicted"/>
<organism evidence="1 2">
    <name type="scientific">Blastopirellula marina DSM 3645</name>
    <dbReference type="NCBI Taxonomy" id="314230"/>
    <lineage>
        <taxon>Bacteria</taxon>
        <taxon>Pseudomonadati</taxon>
        <taxon>Planctomycetota</taxon>
        <taxon>Planctomycetia</taxon>
        <taxon>Pirellulales</taxon>
        <taxon>Pirellulaceae</taxon>
        <taxon>Blastopirellula</taxon>
    </lineage>
</organism>
<dbReference type="AlphaFoldDB" id="A3ZR20"/>
<dbReference type="HOGENOM" id="CLU_3077305_0_0_0"/>
<evidence type="ECO:0000313" key="1">
    <source>
        <dbReference type="EMBL" id="EAQ81113.1"/>
    </source>
</evidence>
<name>A3ZR20_9BACT</name>